<dbReference type="InterPro" id="IPR036890">
    <property type="entry name" value="HATPase_C_sf"/>
</dbReference>
<gene>
    <name evidence="3" type="ORF">AX245_10560</name>
    <name evidence="4" type="ORF">C4618_02810</name>
</gene>
<comment type="caution">
    <text evidence="3">The sequence shown here is derived from an EMBL/GenBank/DDBJ whole genome shotgun (WGS) entry which is preliminary data.</text>
</comment>
<dbReference type="PANTHER" id="PTHR40448">
    <property type="entry name" value="TWO-COMPONENT SENSOR HISTIDINE KINASE"/>
    <property type="match status" value="1"/>
</dbReference>
<feature type="transmembrane region" description="Helical" evidence="1">
    <location>
        <begin position="31"/>
        <end position="54"/>
    </location>
</feature>
<protein>
    <submittedName>
        <fullName evidence="4">GHKL domain-containing protein</fullName>
    </submittedName>
    <submittedName>
        <fullName evidence="3">Histidine kinase</fullName>
    </submittedName>
</protein>
<dbReference type="Gene3D" id="3.30.565.10">
    <property type="entry name" value="Histidine kinase-like ATPase, C-terminal domain"/>
    <property type="match status" value="1"/>
</dbReference>
<evidence type="ECO:0000256" key="1">
    <source>
        <dbReference type="SAM" id="Phobius"/>
    </source>
</evidence>
<evidence type="ECO:0000259" key="2">
    <source>
        <dbReference type="Pfam" id="PF14501"/>
    </source>
</evidence>
<dbReference type="Pfam" id="PF14501">
    <property type="entry name" value="HATPase_c_5"/>
    <property type="match status" value="1"/>
</dbReference>
<keyword evidence="3" id="KW-0808">Transferase</keyword>
<keyword evidence="3" id="KW-0418">Kinase</keyword>
<dbReference type="Proteomes" id="UP000256718">
    <property type="component" value="Unassembled WGS sequence"/>
</dbReference>
<name>A0A0E1EK00_STRAG</name>
<dbReference type="SUPFAM" id="SSF55874">
    <property type="entry name" value="ATPase domain of HSP90 chaperone/DNA topoisomerase II/histidine kinase"/>
    <property type="match status" value="1"/>
</dbReference>
<reference evidence="4 6" key="2">
    <citation type="journal article" date="2018" name="Emerg. Microbes Infect.">
        <title>Phenotypic and molecular analysis of nontypeable Group B streptococci: identification of cps2a and hybrid cps2a/cps5 Group B streptococcal capsule gene clusters.</title>
        <authorList>
            <person name="Alhhazmi A."/>
            <person name="Tyrrell G.J."/>
        </authorList>
    </citation>
    <scope>NUCLEOTIDE SEQUENCE [LARGE SCALE GENOMIC DNA]</scope>
    <source>
        <strain evidence="4 6">PLGBS17</strain>
    </source>
</reference>
<feature type="transmembrane region" description="Helical" evidence="1">
    <location>
        <begin position="122"/>
        <end position="141"/>
    </location>
</feature>
<dbReference type="InterPro" id="IPR032834">
    <property type="entry name" value="NatK-like_C"/>
</dbReference>
<feature type="transmembrane region" description="Helical" evidence="1">
    <location>
        <begin position="161"/>
        <end position="180"/>
    </location>
</feature>
<dbReference type="RefSeq" id="WP_001089364.1">
    <property type="nucleotide sequence ID" value="NZ_CABFMI010000013.1"/>
</dbReference>
<dbReference type="PANTHER" id="PTHR40448:SF1">
    <property type="entry name" value="TWO-COMPONENT SENSOR HISTIDINE KINASE"/>
    <property type="match status" value="1"/>
</dbReference>
<organism evidence="3 5">
    <name type="scientific">Streptococcus agalactiae</name>
    <dbReference type="NCBI Taxonomy" id="1311"/>
    <lineage>
        <taxon>Bacteria</taxon>
        <taxon>Bacillati</taxon>
        <taxon>Bacillota</taxon>
        <taxon>Bacilli</taxon>
        <taxon>Lactobacillales</taxon>
        <taxon>Streptococcaceae</taxon>
        <taxon>Streptococcus</taxon>
    </lineage>
</organism>
<keyword evidence="1" id="KW-0812">Transmembrane</keyword>
<reference evidence="3 5" key="1">
    <citation type="journal article" date="2016" name="Sci. Rep.">
        <title>Serotype IV Streptococcus agalactiae ST-452 has arisen from large genomic recombination events between CC23 and the hypervirulent CC17 lineages.</title>
        <authorList>
            <person name="Campisi E."/>
            <person name="Rinaudo C.D."/>
            <person name="Donati C."/>
            <person name="Barucco M."/>
            <person name="Torricelli G."/>
            <person name="Edwards M.S."/>
            <person name="Baker C.J."/>
            <person name="Margarit I."/>
            <person name="Rosini R."/>
        </authorList>
    </citation>
    <scope>NUCLEOTIDE SEQUENCE [LARGE SCALE GENOMIC DNA]</scope>
    <source>
        <strain evidence="3 5">CZ-PW-140</strain>
    </source>
</reference>
<dbReference type="GO" id="GO:0042802">
    <property type="term" value="F:identical protein binding"/>
    <property type="evidence" value="ECO:0007669"/>
    <property type="project" value="TreeGrafter"/>
</dbReference>
<evidence type="ECO:0000313" key="4">
    <source>
        <dbReference type="EMBL" id="RDY85434.1"/>
    </source>
</evidence>
<feature type="transmembrane region" description="Helical" evidence="1">
    <location>
        <begin position="192"/>
        <end position="212"/>
    </location>
</feature>
<accession>A0A0E1EK00</accession>
<dbReference type="Proteomes" id="UP000093122">
    <property type="component" value="Unassembled WGS sequence"/>
</dbReference>
<keyword evidence="1" id="KW-0472">Membrane</keyword>
<dbReference type="EMBL" id="MAWT01000022">
    <property type="protein sequence ID" value="OCM71638.1"/>
    <property type="molecule type" value="Genomic_DNA"/>
</dbReference>
<keyword evidence="1" id="KW-1133">Transmembrane helix</keyword>
<dbReference type="KEGG" id="sage:EN72_10260"/>
<dbReference type="GO" id="GO:0016301">
    <property type="term" value="F:kinase activity"/>
    <property type="evidence" value="ECO:0007669"/>
    <property type="project" value="UniProtKB-KW"/>
</dbReference>
<feature type="transmembrane region" description="Helical" evidence="1">
    <location>
        <begin position="6"/>
        <end position="24"/>
    </location>
</feature>
<sequence length="444" mass="51279">MNSTLSILEIALTIILTIFLFSKISGRQLTLIEIGICIALRLGLVILFIAANTIINLSFLKYWLLPIYMLSLAFLLLRPISKTLVVFYGLFPIVLRNLCSRSLAFFVFPLFNIDFHTTNQGFWGYFVDVLSTLCVLLFLRWMQYDFKALRSSEVSPTDRRILQFTNGCMVSYYLLMQFLTYFEYELAINTVIYRQFLLVAYWIIFTGAIASLDRRLRNSLQERLAVQRELQLANMIDYSHHIEGLYKEVRSFRHDYSNMLTTLKLGIDNEDISIVKSVYQSIFKESNTHFRHPKYNIDRLVNVDNPALKSLLAAKLSQAIDNHIMVSIEVPDSIKPQGMELIDFITIVSVLWDNAIEASLETDDPKIAMSYFTLKHKQIFIIENSTKEKAIDTSMIFNYEISSKGQNRGIGLYNVRGVINRYPNISIATSSQDFSFCQTFEIIL</sequence>
<evidence type="ECO:0000313" key="6">
    <source>
        <dbReference type="Proteomes" id="UP000256718"/>
    </source>
</evidence>
<feature type="transmembrane region" description="Helical" evidence="1">
    <location>
        <begin position="60"/>
        <end position="77"/>
    </location>
</feature>
<evidence type="ECO:0000313" key="3">
    <source>
        <dbReference type="EMBL" id="OCM71638.1"/>
    </source>
</evidence>
<feature type="domain" description="Sensor histidine kinase NatK-like C-terminal" evidence="2">
    <location>
        <begin position="339"/>
        <end position="442"/>
    </location>
</feature>
<proteinExistence type="predicted"/>
<dbReference type="EMBL" id="QHGZ01000080">
    <property type="protein sequence ID" value="RDY85434.1"/>
    <property type="molecule type" value="Genomic_DNA"/>
</dbReference>
<evidence type="ECO:0000313" key="5">
    <source>
        <dbReference type="Proteomes" id="UP000093122"/>
    </source>
</evidence>
<feature type="transmembrane region" description="Helical" evidence="1">
    <location>
        <begin position="84"/>
        <end position="110"/>
    </location>
</feature>
<dbReference type="AlphaFoldDB" id="A0A0E1EK00"/>